<feature type="transmembrane region" description="Helical" evidence="1">
    <location>
        <begin position="405"/>
        <end position="429"/>
    </location>
</feature>
<dbReference type="InterPro" id="IPR036465">
    <property type="entry name" value="vWFA_dom_sf"/>
</dbReference>
<protein>
    <recommendedName>
        <fullName evidence="3">VWFA domain-containing protein</fullName>
    </recommendedName>
</protein>
<sequence length="531" mass="56140">MRVHMFVVITAVLLLVSPVALAGTGPAEPPQAGRSEVYQSLGVFTGADYVVVLDASGSMDARRTEVIVALNALLSGIKPVDRVALVSFTKPAPTQATYSLGPLTSAADFLSRVPPMSGGTDIGGGLSKGLEELEHSTEVRPSAVILVTDAKQNPDGTITPAQWDALRERVAKLRERRRDGVPQLVRGYVLSWGGGDTAPSFQAGSSCGASSSFTIAQCVFSPAETGAIVPANAAPFLASLPETFADRRFEALLAEDARAAAAGRAVTVQVTPGAVDMAARTAEVQVSADSATRHLPLRVCGLAARASGLTGLRVTSATPPCLDLPPGAKGVKTMVTLSWASGAQPWYALGPPPMSVGGTLSYRLTSTYSDLMSRAAGQDGRFAPAARPAAFTLAAPAGVVWQVELIVLAILLLLLLIRLAGFPTTLWVVRGEQRVRLHVWLPKMSHKVAGHAPLVIGTTWKPWRLVARRSPLEVLVWPLGEQKLKGPARARHEVDLRPYARRLTVSALPGITMSRGGWLRPGRPRKERSDG</sequence>
<dbReference type="PROSITE" id="PS50234">
    <property type="entry name" value="VWFA"/>
    <property type="match status" value="1"/>
</dbReference>
<evidence type="ECO:0000256" key="1">
    <source>
        <dbReference type="SAM" id="Phobius"/>
    </source>
</evidence>
<name>A0A7W8ELW8_9ACTN</name>
<evidence type="ECO:0000256" key="2">
    <source>
        <dbReference type="SAM" id="SignalP"/>
    </source>
</evidence>
<keyword evidence="1" id="KW-0812">Transmembrane</keyword>
<accession>A0A7W8ELW8</accession>
<reference evidence="4 5" key="1">
    <citation type="submission" date="2020-08" db="EMBL/GenBank/DDBJ databases">
        <title>Genomic Encyclopedia of Type Strains, Phase IV (KMG-IV): sequencing the most valuable type-strain genomes for metagenomic binning, comparative biology and taxonomic classification.</title>
        <authorList>
            <person name="Goeker M."/>
        </authorList>
    </citation>
    <scope>NUCLEOTIDE SEQUENCE [LARGE SCALE GENOMIC DNA]</scope>
    <source>
        <strain evidence="4 5">DSM 45385</strain>
    </source>
</reference>
<organism evidence="4 5">
    <name type="scientific">Nonomuraea endophytica</name>
    <dbReference type="NCBI Taxonomy" id="714136"/>
    <lineage>
        <taxon>Bacteria</taxon>
        <taxon>Bacillati</taxon>
        <taxon>Actinomycetota</taxon>
        <taxon>Actinomycetes</taxon>
        <taxon>Streptosporangiales</taxon>
        <taxon>Streptosporangiaceae</taxon>
        <taxon>Nonomuraea</taxon>
    </lineage>
</organism>
<dbReference type="EMBL" id="JACHIN010000019">
    <property type="protein sequence ID" value="MBB5083828.1"/>
    <property type="molecule type" value="Genomic_DNA"/>
</dbReference>
<evidence type="ECO:0000313" key="4">
    <source>
        <dbReference type="EMBL" id="MBB5083828.1"/>
    </source>
</evidence>
<feature type="chain" id="PRO_5030969906" description="VWFA domain-containing protein" evidence="2">
    <location>
        <begin position="23"/>
        <end position="531"/>
    </location>
</feature>
<gene>
    <name evidence="4" type="ORF">HNR40_009333</name>
</gene>
<dbReference type="CDD" id="cd00198">
    <property type="entry name" value="vWFA"/>
    <property type="match status" value="1"/>
</dbReference>
<evidence type="ECO:0000313" key="5">
    <source>
        <dbReference type="Proteomes" id="UP000568380"/>
    </source>
</evidence>
<dbReference type="Proteomes" id="UP000568380">
    <property type="component" value="Unassembled WGS sequence"/>
</dbReference>
<dbReference type="RefSeq" id="WP_184973285.1">
    <property type="nucleotide sequence ID" value="NZ_JACHIN010000019.1"/>
</dbReference>
<dbReference type="Gene3D" id="3.40.50.410">
    <property type="entry name" value="von Willebrand factor, type A domain"/>
    <property type="match status" value="1"/>
</dbReference>
<keyword evidence="2" id="KW-0732">Signal</keyword>
<dbReference type="AlphaFoldDB" id="A0A7W8ELW8"/>
<comment type="caution">
    <text evidence="4">The sequence shown here is derived from an EMBL/GenBank/DDBJ whole genome shotgun (WGS) entry which is preliminary data.</text>
</comment>
<dbReference type="SUPFAM" id="SSF53300">
    <property type="entry name" value="vWA-like"/>
    <property type="match status" value="1"/>
</dbReference>
<proteinExistence type="predicted"/>
<dbReference type="Pfam" id="PF13519">
    <property type="entry name" value="VWA_2"/>
    <property type="match status" value="1"/>
</dbReference>
<dbReference type="SMART" id="SM00327">
    <property type="entry name" value="VWA"/>
    <property type="match status" value="1"/>
</dbReference>
<evidence type="ECO:0000259" key="3">
    <source>
        <dbReference type="PROSITE" id="PS50234"/>
    </source>
</evidence>
<keyword evidence="1" id="KW-0472">Membrane</keyword>
<dbReference type="InterPro" id="IPR002035">
    <property type="entry name" value="VWF_A"/>
</dbReference>
<keyword evidence="1" id="KW-1133">Transmembrane helix</keyword>
<feature type="domain" description="VWFA" evidence="3">
    <location>
        <begin position="48"/>
        <end position="188"/>
    </location>
</feature>
<feature type="signal peptide" evidence="2">
    <location>
        <begin position="1"/>
        <end position="22"/>
    </location>
</feature>
<keyword evidence="5" id="KW-1185">Reference proteome</keyword>